<comment type="caution">
    <text evidence="3">The sequence shown here is derived from an EMBL/GenBank/DDBJ whole genome shotgun (WGS) entry which is preliminary data.</text>
</comment>
<dbReference type="RefSeq" id="WP_153421615.1">
    <property type="nucleotide sequence ID" value="NZ_WFLM01000006.1"/>
</dbReference>
<dbReference type="EMBL" id="WFLM01000006">
    <property type="protein sequence ID" value="KAB8036488.1"/>
    <property type="molecule type" value="Genomic_DNA"/>
</dbReference>
<feature type="domain" description="Solute-binding protein family 3/N-terminal" evidence="2">
    <location>
        <begin position="34"/>
        <end position="262"/>
    </location>
</feature>
<dbReference type="SUPFAM" id="SSF53850">
    <property type="entry name" value="Periplasmic binding protein-like II"/>
    <property type="match status" value="1"/>
</dbReference>
<proteinExistence type="predicted"/>
<keyword evidence="4" id="KW-1185">Reference proteome</keyword>
<dbReference type="SMART" id="SM00062">
    <property type="entry name" value="PBPb"/>
    <property type="match status" value="1"/>
</dbReference>
<evidence type="ECO:0000313" key="4">
    <source>
        <dbReference type="Proteomes" id="UP000437748"/>
    </source>
</evidence>
<organism evidence="3 4">
    <name type="scientific">Silvanigrella paludirubra</name>
    <dbReference type="NCBI Taxonomy" id="2499159"/>
    <lineage>
        <taxon>Bacteria</taxon>
        <taxon>Pseudomonadati</taxon>
        <taxon>Bdellovibrionota</taxon>
        <taxon>Oligoflexia</taxon>
        <taxon>Silvanigrellales</taxon>
        <taxon>Silvanigrellaceae</taxon>
        <taxon>Silvanigrella</taxon>
    </lineage>
</organism>
<dbReference type="Proteomes" id="UP000437748">
    <property type="component" value="Unassembled WGS sequence"/>
</dbReference>
<evidence type="ECO:0000259" key="2">
    <source>
        <dbReference type="SMART" id="SM00062"/>
    </source>
</evidence>
<protein>
    <submittedName>
        <fullName evidence="3">Transporter substrate-binding domain-containing protein</fullName>
    </submittedName>
</protein>
<dbReference type="PANTHER" id="PTHR35936">
    <property type="entry name" value="MEMBRANE-BOUND LYTIC MUREIN TRANSGLYCOSYLASE F"/>
    <property type="match status" value="1"/>
</dbReference>
<sequence length="271" mass="31971">MNTLIKFILYIFILIPNSLLFAKEIMNYSFCNKPLSVAVYENGFLYITENKSGIIVDVLNEISKKTNCKFNFILMPRARSWIELKSGRIDISASGFMSSERESYSYIIKMWNKKNFILIRKNMKVNTIEDFIKNKKLEVGIVRGTYHGSKNIEDFIEKLRKENRVQESSEQTNIYLKLANNRVQGIFGNIFVIKKYMSEIKELQGNFEILDWALDDEKFKSGIFLSKKTFNNENFKKFEEIIDNLKKNGLIKKYIKKYLTEEEIIKFKVLD</sequence>
<evidence type="ECO:0000313" key="3">
    <source>
        <dbReference type="EMBL" id="KAB8036488.1"/>
    </source>
</evidence>
<dbReference type="AlphaFoldDB" id="A0A6N6VPT9"/>
<accession>A0A6N6VPT9</accession>
<dbReference type="InterPro" id="IPR001638">
    <property type="entry name" value="Solute-binding_3/MltF_N"/>
</dbReference>
<dbReference type="OrthoDB" id="5294143at2"/>
<dbReference type="Pfam" id="PF00497">
    <property type="entry name" value="SBP_bac_3"/>
    <property type="match status" value="1"/>
</dbReference>
<gene>
    <name evidence="3" type="ORF">GCL60_15275</name>
</gene>
<keyword evidence="1" id="KW-0732">Signal</keyword>
<evidence type="ECO:0000256" key="1">
    <source>
        <dbReference type="ARBA" id="ARBA00022729"/>
    </source>
</evidence>
<name>A0A6N6VPT9_9BACT</name>
<dbReference type="Gene3D" id="3.40.190.10">
    <property type="entry name" value="Periplasmic binding protein-like II"/>
    <property type="match status" value="2"/>
</dbReference>
<reference evidence="3 4" key="1">
    <citation type="submission" date="2019-10" db="EMBL/GenBank/DDBJ databases">
        <title>New species of Slilvanegrellaceae.</title>
        <authorList>
            <person name="Pitt A."/>
            <person name="Hahn M.W."/>
        </authorList>
    </citation>
    <scope>NUCLEOTIDE SEQUENCE [LARGE SCALE GENOMIC DNA]</scope>
    <source>
        <strain evidence="3 4">SP-Ram-0.45-NSY-1</strain>
    </source>
</reference>
<dbReference type="PANTHER" id="PTHR35936:SF19">
    <property type="entry name" value="AMINO-ACID-BINDING PROTEIN YXEM-RELATED"/>
    <property type="match status" value="1"/>
</dbReference>